<dbReference type="EMBL" id="CP066744">
    <property type="protein sequence ID" value="QQK07980.1"/>
    <property type="molecule type" value="Genomic_DNA"/>
</dbReference>
<proteinExistence type="predicted"/>
<evidence type="ECO:0000313" key="1">
    <source>
        <dbReference type="EMBL" id="QQK07980.1"/>
    </source>
</evidence>
<keyword evidence="2" id="KW-1185">Reference proteome</keyword>
<sequence length="91" mass="10389">MKINITNTAKENLDKILEASGKEYFKLVPGSRSCCDIIFTLVASDKSENDKMYENDKYKFLIEEDLDGIYDKIDVDYITEGFTKGFSIVAK</sequence>
<accession>A0AC61MTK7</accession>
<organism evidence="1 2">
    <name type="scientific">Miniphocaeibacter halophilus</name>
    <dbReference type="NCBI Taxonomy" id="2931922"/>
    <lineage>
        <taxon>Bacteria</taxon>
        <taxon>Bacillati</taxon>
        <taxon>Bacillota</taxon>
        <taxon>Tissierellia</taxon>
        <taxon>Tissierellales</taxon>
        <taxon>Peptoniphilaceae</taxon>
        <taxon>Miniphocaeibacter</taxon>
    </lineage>
</organism>
<name>A0AC61MTK7_9FIRM</name>
<gene>
    <name evidence="1" type="ORF">JFY71_00130</name>
</gene>
<protein>
    <submittedName>
        <fullName evidence="1">Uncharacterized protein</fullName>
    </submittedName>
</protein>
<reference evidence="1 2" key="1">
    <citation type="journal article" date="2022" name="Int. J. Syst. Evol. Microbiol.">
        <title>Miniphocaeibacter halophilus sp. nov., an ammonium-tolerant acetate-producing bacterium isolated from a biogas system.</title>
        <authorList>
            <person name="Schnurer A."/>
            <person name="Singh A."/>
            <person name="Bi S."/>
            <person name="Qiao W."/>
            <person name="Westerholm M."/>
        </authorList>
    </citation>
    <scope>NUCLEOTIDE SEQUENCE [LARGE SCALE GENOMIC DNA]</scope>
    <source>
        <strain evidence="1 2">AMB_01</strain>
    </source>
</reference>
<evidence type="ECO:0000313" key="2">
    <source>
        <dbReference type="Proteomes" id="UP000595814"/>
    </source>
</evidence>
<dbReference type="Proteomes" id="UP000595814">
    <property type="component" value="Chromosome"/>
</dbReference>